<dbReference type="Pfam" id="PF01740">
    <property type="entry name" value="STAS"/>
    <property type="match status" value="1"/>
</dbReference>
<keyword evidence="3 5" id="KW-1133">Transmembrane helix</keyword>
<keyword evidence="8" id="KW-1185">Reference proteome</keyword>
<dbReference type="AlphaFoldDB" id="A0A095Z737"/>
<feature type="transmembrane region" description="Helical" evidence="5">
    <location>
        <begin position="124"/>
        <end position="146"/>
    </location>
</feature>
<feature type="transmembrane region" description="Helical" evidence="5">
    <location>
        <begin position="219"/>
        <end position="239"/>
    </location>
</feature>
<feature type="transmembrane region" description="Helical" evidence="5">
    <location>
        <begin position="54"/>
        <end position="76"/>
    </location>
</feature>
<evidence type="ECO:0000313" key="7">
    <source>
        <dbReference type="EMBL" id="KGF30151.1"/>
    </source>
</evidence>
<keyword evidence="2 5" id="KW-0812">Transmembrane</keyword>
<dbReference type="Proteomes" id="UP000029629">
    <property type="component" value="Unassembled WGS sequence"/>
</dbReference>
<dbReference type="SUPFAM" id="SSF52091">
    <property type="entry name" value="SpoIIaa-like"/>
    <property type="match status" value="1"/>
</dbReference>
<proteinExistence type="predicted"/>
<dbReference type="eggNOG" id="COG0659">
    <property type="taxonomic scope" value="Bacteria"/>
</dbReference>
<dbReference type="InterPro" id="IPR001902">
    <property type="entry name" value="SLC26A/SulP_fam"/>
</dbReference>
<dbReference type="Gene3D" id="3.30.750.24">
    <property type="entry name" value="STAS domain"/>
    <property type="match status" value="1"/>
</dbReference>
<evidence type="ECO:0000259" key="6">
    <source>
        <dbReference type="PROSITE" id="PS50801"/>
    </source>
</evidence>
<evidence type="ECO:0000313" key="8">
    <source>
        <dbReference type="Proteomes" id="UP000029629"/>
    </source>
</evidence>
<comment type="caution">
    <text evidence="7">The sequence shown here is derived from an EMBL/GenBank/DDBJ whole genome shotgun (WGS) entry which is preliminary data.</text>
</comment>
<dbReference type="RefSeq" id="WP_036559705.1">
    <property type="nucleotide sequence ID" value="NZ_JRNI01000029.1"/>
</dbReference>
<feature type="transmembrane region" description="Helical" evidence="5">
    <location>
        <begin position="401"/>
        <end position="434"/>
    </location>
</feature>
<evidence type="ECO:0000256" key="3">
    <source>
        <dbReference type="ARBA" id="ARBA00022989"/>
    </source>
</evidence>
<name>A0A095Z737_9BURK</name>
<dbReference type="OrthoDB" id="9769739at2"/>
<evidence type="ECO:0000256" key="4">
    <source>
        <dbReference type="ARBA" id="ARBA00023136"/>
    </source>
</evidence>
<feature type="transmembrane region" description="Helical" evidence="5">
    <location>
        <begin position="274"/>
        <end position="293"/>
    </location>
</feature>
<protein>
    <submittedName>
        <fullName evidence="7">Sulfate transporter</fullName>
    </submittedName>
</protein>
<dbReference type="Pfam" id="PF00916">
    <property type="entry name" value="Sulfate_transp"/>
    <property type="match status" value="1"/>
</dbReference>
<accession>A0A095Z737</accession>
<dbReference type="EMBL" id="JRNI01000029">
    <property type="protein sequence ID" value="KGF30151.1"/>
    <property type="molecule type" value="Genomic_DNA"/>
</dbReference>
<organism evidence="7 8">
    <name type="scientific">Oligella urethralis DNF00040</name>
    <dbReference type="NCBI Taxonomy" id="1401065"/>
    <lineage>
        <taxon>Bacteria</taxon>
        <taxon>Pseudomonadati</taxon>
        <taxon>Pseudomonadota</taxon>
        <taxon>Betaproteobacteria</taxon>
        <taxon>Burkholderiales</taxon>
        <taxon>Alcaligenaceae</taxon>
        <taxon>Oligella</taxon>
    </lineage>
</organism>
<feature type="transmembrane region" description="Helical" evidence="5">
    <location>
        <begin position="347"/>
        <end position="364"/>
    </location>
</feature>
<keyword evidence="4 5" id="KW-0472">Membrane</keyword>
<evidence type="ECO:0000256" key="5">
    <source>
        <dbReference type="SAM" id="Phobius"/>
    </source>
</evidence>
<dbReference type="InterPro" id="IPR036513">
    <property type="entry name" value="STAS_dom_sf"/>
</dbReference>
<evidence type="ECO:0000256" key="2">
    <source>
        <dbReference type="ARBA" id="ARBA00022692"/>
    </source>
</evidence>
<dbReference type="GO" id="GO:0016020">
    <property type="term" value="C:membrane"/>
    <property type="evidence" value="ECO:0007669"/>
    <property type="project" value="UniProtKB-SubCell"/>
</dbReference>
<dbReference type="PANTHER" id="PTHR11814">
    <property type="entry name" value="SULFATE TRANSPORTER"/>
    <property type="match status" value="1"/>
</dbReference>
<comment type="subcellular location">
    <subcellularLocation>
        <location evidence="1">Membrane</location>
        <topology evidence="1">Multi-pass membrane protein</topology>
    </subcellularLocation>
</comment>
<sequence length="572" mass="61672">MKFTMRFNPKIYELRRGYSAEQFLQDLGAGLTVSVVALPLAMAFAIASGLKPEAGLFTAIIGGLLISLFSGSRVQIGGPAGAFIVIVYGIVHQYGVEGLLLATLMSGVFLWLMGFLRLGGLVEFIPVAVIIGFTNGIAVLIGVSQIKDFLGLPLEDVPADFFPLMQSLWQALPQMNVQAFIVALLCLAIVFLWQRVLVLSGRFLRNKDSQHPVPKLMRFLAHIPGSIVALIVGVLLVQLGDLQVETIGSRFGGIPQSLPAFTAPAFSLALMSDLMMPAITLAVLGAIESLLCARVADNMIKDKHDPNQELLAQGFANMVVPFFGGMPATGTIARTVTNVKNGGRTPIAGMIHALALLVVVLAAAPLAQYIPLATLAAILMSVAWNMGAWREFARIPSHTLAYAATLLSVFFLTVMVSLTVAVQVGIALACFTFIYRVSMLTVAEKQNLAQTPEEEGVSYYRLLGSVFFGSVNLTQKLLNPMAKKALVLDFSGIIYVDSSGVVALKEMLQAYQAQGVPIFIYGLRPQAKSILWRSEWLRDLGEGYMHDSLEETRQAVLAYLHQQAAVEAAAKG</sequence>
<feature type="transmembrane region" description="Helical" evidence="5">
    <location>
        <begin position="177"/>
        <end position="198"/>
    </location>
</feature>
<feature type="transmembrane region" description="Helical" evidence="5">
    <location>
        <begin position="82"/>
        <end position="112"/>
    </location>
</feature>
<dbReference type="InterPro" id="IPR002645">
    <property type="entry name" value="STAS_dom"/>
</dbReference>
<feature type="domain" description="STAS" evidence="6">
    <location>
        <begin position="447"/>
        <end position="556"/>
    </location>
</feature>
<evidence type="ECO:0000256" key="1">
    <source>
        <dbReference type="ARBA" id="ARBA00004141"/>
    </source>
</evidence>
<feature type="transmembrane region" description="Helical" evidence="5">
    <location>
        <begin position="27"/>
        <end position="47"/>
    </location>
</feature>
<dbReference type="GO" id="GO:0055085">
    <property type="term" value="P:transmembrane transport"/>
    <property type="evidence" value="ECO:0007669"/>
    <property type="project" value="InterPro"/>
</dbReference>
<dbReference type="InterPro" id="IPR011547">
    <property type="entry name" value="SLC26A/SulP_dom"/>
</dbReference>
<dbReference type="CDD" id="cd07042">
    <property type="entry name" value="STAS_SulP_like_sulfate_transporter"/>
    <property type="match status" value="1"/>
</dbReference>
<reference evidence="7 8" key="1">
    <citation type="submission" date="2014-07" db="EMBL/GenBank/DDBJ databases">
        <authorList>
            <person name="McCorrison J."/>
            <person name="Sanka R."/>
            <person name="Torralba M."/>
            <person name="Gillis M."/>
            <person name="Haft D.H."/>
            <person name="Methe B."/>
            <person name="Sutton G."/>
            <person name="Nelson K.E."/>
        </authorList>
    </citation>
    <scope>NUCLEOTIDE SEQUENCE [LARGE SCALE GENOMIC DNA]</scope>
    <source>
        <strain evidence="7 8">DNF00040</strain>
    </source>
</reference>
<gene>
    <name evidence="7" type="ORF">HMPREF2130_07715</name>
</gene>
<dbReference type="PROSITE" id="PS50801">
    <property type="entry name" value="STAS"/>
    <property type="match status" value="1"/>
</dbReference>